<gene>
    <name evidence="10" type="ORF">J4573_46065</name>
</gene>
<dbReference type="Pfam" id="PF05922">
    <property type="entry name" value="Inhibitor_I9"/>
    <property type="match status" value="1"/>
</dbReference>
<dbReference type="InterPro" id="IPR037045">
    <property type="entry name" value="S8pro/Inhibitor_I9_sf"/>
</dbReference>
<protein>
    <submittedName>
        <fullName evidence="10">S8 family peptidase</fullName>
    </submittedName>
</protein>
<feature type="domain" description="Peptidase S8/S53" evidence="8">
    <location>
        <begin position="106"/>
        <end position="332"/>
    </location>
</feature>
<dbReference type="Gene3D" id="3.40.50.200">
    <property type="entry name" value="Peptidase S8/S53 domain"/>
    <property type="match status" value="1"/>
</dbReference>
<dbReference type="InterPro" id="IPR034193">
    <property type="entry name" value="PCSK9_ProteinaseK-like"/>
</dbReference>
<evidence type="ECO:0000256" key="3">
    <source>
        <dbReference type="ARBA" id="ARBA00022801"/>
    </source>
</evidence>
<dbReference type="PROSITE" id="PS51892">
    <property type="entry name" value="SUBTILASE"/>
    <property type="match status" value="1"/>
</dbReference>
<dbReference type="PRINTS" id="PR00723">
    <property type="entry name" value="SUBTILISIN"/>
</dbReference>
<dbReference type="InterPro" id="IPR023828">
    <property type="entry name" value="Peptidase_S8_Ser-AS"/>
</dbReference>
<evidence type="ECO:0000256" key="2">
    <source>
        <dbReference type="ARBA" id="ARBA00022670"/>
    </source>
</evidence>
<feature type="domain" description="Inhibitor I9" evidence="9">
    <location>
        <begin position="16"/>
        <end position="61"/>
    </location>
</feature>
<dbReference type="PANTHER" id="PTHR43806">
    <property type="entry name" value="PEPTIDASE S8"/>
    <property type="match status" value="1"/>
</dbReference>
<dbReference type="AlphaFoldDB" id="A0A939TCF6"/>
<comment type="caution">
    <text evidence="10">The sequence shown here is derived from an EMBL/GenBank/DDBJ whole genome shotgun (WGS) entry which is preliminary data.</text>
</comment>
<dbReference type="CDD" id="cd04077">
    <property type="entry name" value="Peptidases_S8_PCSK9_ProteinaseK_like"/>
    <property type="match status" value="1"/>
</dbReference>
<dbReference type="Pfam" id="PF00082">
    <property type="entry name" value="Peptidase_S8"/>
    <property type="match status" value="1"/>
</dbReference>
<dbReference type="Proteomes" id="UP000669179">
    <property type="component" value="Unassembled WGS sequence"/>
</dbReference>
<dbReference type="InterPro" id="IPR015500">
    <property type="entry name" value="Peptidase_S8_subtilisin-rel"/>
</dbReference>
<feature type="region of interest" description="Disordered" evidence="7">
    <location>
        <begin position="63"/>
        <end position="83"/>
    </location>
</feature>
<dbReference type="SUPFAM" id="SSF52743">
    <property type="entry name" value="Subtilisin-like"/>
    <property type="match status" value="1"/>
</dbReference>
<keyword evidence="11" id="KW-1185">Reference proteome</keyword>
<proteinExistence type="inferred from homology"/>
<dbReference type="FunFam" id="3.40.50.200:FF:000014">
    <property type="entry name" value="Proteinase K"/>
    <property type="match status" value="1"/>
</dbReference>
<keyword evidence="3 5" id="KW-0378">Hydrolase</keyword>
<dbReference type="GO" id="GO:0006508">
    <property type="term" value="P:proteolysis"/>
    <property type="evidence" value="ECO:0007669"/>
    <property type="project" value="UniProtKB-KW"/>
</dbReference>
<dbReference type="GO" id="GO:0004252">
    <property type="term" value="F:serine-type endopeptidase activity"/>
    <property type="evidence" value="ECO:0007669"/>
    <property type="project" value="UniProtKB-UniRule"/>
</dbReference>
<name>A0A939TCF6_9ACTN</name>
<dbReference type="InterPro" id="IPR022398">
    <property type="entry name" value="Peptidase_S8_His-AS"/>
</dbReference>
<evidence type="ECO:0000259" key="8">
    <source>
        <dbReference type="Pfam" id="PF00082"/>
    </source>
</evidence>
<dbReference type="InterPro" id="IPR000209">
    <property type="entry name" value="Peptidase_S8/S53_dom"/>
</dbReference>
<dbReference type="EMBL" id="JAGEOJ010000027">
    <property type="protein sequence ID" value="MBO2454522.1"/>
    <property type="molecule type" value="Genomic_DNA"/>
</dbReference>
<dbReference type="PROSITE" id="PS00138">
    <property type="entry name" value="SUBTILASE_SER"/>
    <property type="match status" value="1"/>
</dbReference>
<evidence type="ECO:0000259" key="9">
    <source>
        <dbReference type="Pfam" id="PF05922"/>
    </source>
</evidence>
<feature type="active site" description="Charge relay system" evidence="5">
    <location>
        <position position="293"/>
    </location>
</feature>
<reference evidence="10" key="1">
    <citation type="submission" date="2021-03" db="EMBL/GenBank/DDBJ databases">
        <authorList>
            <person name="Kanchanasin P."/>
            <person name="Saeng-In P."/>
            <person name="Phongsopitanun W."/>
            <person name="Yuki M."/>
            <person name="Kudo T."/>
            <person name="Ohkuma M."/>
            <person name="Tanasupawat S."/>
        </authorList>
    </citation>
    <scope>NUCLEOTIDE SEQUENCE</scope>
    <source>
        <strain evidence="10">GKU 128</strain>
    </source>
</reference>
<feature type="active site" description="Charge relay system" evidence="5">
    <location>
        <position position="108"/>
    </location>
</feature>
<accession>A0A939TCF6</accession>
<comment type="similarity">
    <text evidence="1 5 6">Belongs to the peptidase S8 family.</text>
</comment>
<dbReference type="InterPro" id="IPR050131">
    <property type="entry name" value="Peptidase_S8_subtilisin-like"/>
</dbReference>
<keyword evidence="2 5" id="KW-0645">Protease</keyword>
<evidence type="ECO:0000313" key="10">
    <source>
        <dbReference type="EMBL" id="MBO2454522.1"/>
    </source>
</evidence>
<keyword evidence="4 5" id="KW-0720">Serine protease</keyword>
<dbReference type="PROSITE" id="PS00136">
    <property type="entry name" value="SUBTILASE_ASP"/>
    <property type="match status" value="1"/>
</dbReference>
<dbReference type="PANTHER" id="PTHR43806:SF11">
    <property type="entry name" value="CEREVISIN-RELATED"/>
    <property type="match status" value="1"/>
</dbReference>
<evidence type="ECO:0000256" key="5">
    <source>
        <dbReference type="PROSITE-ProRule" id="PRU01240"/>
    </source>
</evidence>
<evidence type="ECO:0000256" key="4">
    <source>
        <dbReference type="ARBA" id="ARBA00022825"/>
    </source>
</evidence>
<dbReference type="SUPFAM" id="SSF54897">
    <property type="entry name" value="Protease propeptides/inhibitors"/>
    <property type="match status" value="1"/>
</dbReference>
<feature type="active site" description="Charge relay system" evidence="5">
    <location>
        <position position="141"/>
    </location>
</feature>
<evidence type="ECO:0000256" key="1">
    <source>
        <dbReference type="ARBA" id="ARBA00011073"/>
    </source>
</evidence>
<evidence type="ECO:0000256" key="7">
    <source>
        <dbReference type="SAM" id="MobiDB-lite"/>
    </source>
</evidence>
<dbReference type="PROSITE" id="PS00137">
    <property type="entry name" value="SUBTILASE_HIS"/>
    <property type="match status" value="1"/>
</dbReference>
<evidence type="ECO:0000256" key="6">
    <source>
        <dbReference type="RuleBase" id="RU003355"/>
    </source>
</evidence>
<dbReference type="InterPro" id="IPR010259">
    <property type="entry name" value="S8pro/Inhibitor_I9"/>
</dbReference>
<organism evidence="10 11">
    <name type="scientific">Actinomadura barringtoniae</name>
    <dbReference type="NCBI Taxonomy" id="1427535"/>
    <lineage>
        <taxon>Bacteria</taxon>
        <taxon>Bacillati</taxon>
        <taxon>Actinomycetota</taxon>
        <taxon>Actinomycetes</taxon>
        <taxon>Streptosporangiales</taxon>
        <taxon>Thermomonosporaceae</taxon>
        <taxon>Actinomadura</taxon>
    </lineage>
</organism>
<dbReference type="InterPro" id="IPR036852">
    <property type="entry name" value="Peptidase_S8/S53_dom_sf"/>
</dbReference>
<dbReference type="Gene3D" id="3.30.70.80">
    <property type="entry name" value="Peptidase S8 propeptide/proteinase inhibitor I9"/>
    <property type="match status" value="1"/>
</dbReference>
<dbReference type="InterPro" id="IPR023827">
    <property type="entry name" value="Peptidase_S8_Asp-AS"/>
</dbReference>
<sequence>MQAAAVRSDAVRLTRAYGGSVQRSYGTALKGYAGRMTPGQAAAIAADPSVAYVEKDTEVQASTGVHANTEQPNPPSWGLDRIDQRDLPLDSSYSYSTTAGNVTAYLVDTGLRTTHTQFGGRASIGADEVGDGRNGQDCAGHGTHVAGTVGGKDYGVAKAVKLVAVRVLNCNGRGSASSIIAAADWITAHAAKPAVVNMSINGPANSSEDAAIRKSIASGVTWVVSSGNDDRDACGNSPGRIGEALVVNNATSSDARRSDSNYGSCTDLFAPGTSIKSAWNSGDTATNTISGTSMAAPHVTGAAALWLAAHPTATPADVQNALTGAATKSKVKDAGSGTPNRLLFTGGS</sequence>
<dbReference type="GO" id="GO:0005615">
    <property type="term" value="C:extracellular space"/>
    <property type="evidence" value="ECO:0007669"/>
    <property type="project" value="TreeGrafter"/>
</dbReference>
<evidence type="ECO:0000313" key="11">
    <source>
        <dbReference type="Proteomes" id="UP000669179"/>
    </source>
</evidence>